<feature type="region of interest" description="Disordered" evidence="1">
    <location>
        <begin position="149"/>
        <end position="169"/>
    </location>
</feature>
<evidence type="ECO:0000256" key="1">
    <source>
        <dbReference type="SAM" id="MobiDB-lite"/>
    </source>
</evidence>
<comment type="caution">
    <text evidence="2">The sequence shown here is derived from an EMBL/GenBank/DDBJ whole genome shotgun (WGS) entry which is preliminary data.</text>
</comment>
<proteinExistence type="predicted"/>
<evidence type="ECO:0000313" key="2">
    <source>
        <dbReference type="EMBL" id="MQS35420.1"/>
    </source>
</evidence>
<evidence type="ECO:0000313" key="3">
    <source>
        <dbReference type="Proteomes" id="UP000460558"/>
    </source>
</evidence>
<reference evidence="2 3" key="1">
    <citation type="submission" date="2019-06" db="EMBL/GenBank/DDBJ databases">
        <title>Comparative genomics and metabolomics analyses of clavulanic acid producing Streptomyces species provides insight into specialized metabolism and evolution of beta-lactam biosynthetic gene clusters.</title>
        <authorList>
            <person name="Moore M.A."/>
            <person name="Cruz-Morales P."/>
            <person name="Barona Gomez F."/>
            <person name="Kapil T."/>
        </authorList>
    </citation>
    <scope>NUCLEOTIDE SEQUENCE [LARGE SCALE GENOMIC DNA]</scope>
    <source>
        <strain evidence="2 3">T-272</strain>
    </source>
</reference>
<accession>A0ABW9NQ32</accession>
<dbReference type="EMBL" id="VDEQ01000073">
    <property type="protein sequence ID" value="MQS35420.1"/>
    <property type="molecule type" value="Genomic_DNA"/>
</dbReference>
<sequence>MTMFFRLKPLSPDFTERVIVRPWGELDPVGPPGVLVGHPVPSPGEAVAAIEHQLLKLAAIGLYLWNTPDYAETPRPVLLGPGPGSAGLFGLTVRHTEHVLPIPDPGDAWRERARRMGRVRLTLTLAPLPTAGMSPEDTARAVRQALTDGRTLTGTTRFNDLSHRTRRRE</sequence>
<protein>
    <submittedName>
        <fullName evidence="2">Uncharacterized protein</fullName>
    </submittedName>
</protein>
<dbReference type="RefSeq" id="WP_153481832.1">
    <property type="nucleotide sequence ID" value="NZ_VDEQ01000073.1"/>
</dbReference>
<name>A0ABW9NQ32_9ACTN</name>
<dbReference type="Proteomes" id="UP000460558">
    <property type="component" value="Unassembled WGS sequence"/>
</dbReference>
<keyword evidence="3" id="KW-1185">Reference proteome</keyword>
<gene>
    <name evidence="2" type="ORF">FFZ77_07300</name>
</gene>
<organism evidence="2 3">
    <name type="scientific">Streptomyces katsurahamanus</name>
    <dbReference type="NCBI Taxonomy" id="2577098"/>
    <lineage>
        <taxon>Bacteria</taxon>
        <taxon>Bacillati</taxon>
        <taxon>Actinomycetota</taxon>
        <taxon>Actinomycetes</taxon>
        <taxon>Kitasatosporales</taxon>
        <taxon>Streptomycetaceae</taxon>
        <taxon>Streptomyces</taxon>
    </lineage>
</organism>